<dbReference type="Proteomes" id="UP000662572">
    <property type="component" value="Unassembled WGS sequence"/>
</dbReference>
<organism evidence="2 3">
    <name type="scientific">Asticcacaulis endophyticus</name>
    <dbReference type="NCBI Taxonomy" id="1395890"/>
    <lineage>
        <taxon>Bacteria</taxon>
        <taxon>Pseudomonadati</taxon>
        <taxon>Pseudomonadota</taxon>
        <taxon>Alphaproteobacteria</taxon>
        <taxon>Caulobacterales</taxon>
        <taxon>Caulobacteraceae</taxon>
        <taxon>Asticcacaulis</taxon>
    </lineage>
</organism>
<comment type="caution">
    <text evidence="2">The sequence shown here is derived from an EMBL/GenBank/DDBJ whole genome shotgun (WGS) entry which is preliminary data.</text>
</comment>
<evidence type="ECO:0000256" key="1">
    <source>
        <dbReference type="SAM" id="SignalP"/>
    </source>
</evidence>
<sequence>MFKLNAVLAAAAFGVLTASAAFAECDIVQGQQVGKAITRATQKDLSGVITPARKPVIDILKCEGGGSRFEATFRYSQINSDGQTVWIEGNAKGQNDTVTNLEYRKSSPQLQSRIEPRKGRF</sequence>
<evidence type="ECO:0000313" key="2">
    <source>
        <dbReference type="EMBL" id="GGZ22617.1"/>
    </source>
</evidence>
<dbReference type="EMBL" id="BMZB01000001">
    <property type="protein sequence ID" value="GGZ22617.1"/>
    <property type="molecule type" value="Genomic_DNA"/>
</dbReference>
<dbReference type="RefSeq" id="WP_189484719.1">
    <property type="nucleotide sequence ID" value="NZ_BMZB01000001.1"/>
</dbReference>
<accession>A0A918UNJ2</accession>
<keyword evidence="1" id="KW-0732">Signal</keyword>
<reference evidence="2" key="2">
    <citation type="submission" date="2020-09" db="EMBL/GenBank/DDBJ databases">
        <authorList>
            <person name="Sun Q."/>
            <person name="Kim S."/>
        </authorList>
    </citation>
    <scope>NUCLEOTIDE SEQUENCE</scope>
    <source>
        <strain evidence="2">KCTC 32296</strain>
    </source>
</reference>
<feature type="chain" id="PRO_5037825856" evidence="1">
    <location>
        <begin position="24"/>
        <end position="121"/>
    </location>
</feature>
<evidence type="ECO:0000313" key="3">
    <source>
        <dbReference type="Proteomes" id="UP000662572"/>
    </source>
</evidence>
<protein>
    <submittedName>
        <fullName evidence="2">Uncharacterized protein</fullName>
    </submittedName>
</protein>
<dbReference type="AlphaFoldDB" id="A0A918UNJ2"/>
<gene>
    <name evidence="2" type="ORF">GCM10011273_04340</name>
</gene>
<proteinExistence type="predicted"/>
<reference evidence="2" key="1">
    <citation type="journal article" date="2014" name="Int. J. Syst. Evol. Microbiol.">
        <title>Complete genome sequence of Corynebacterium casei LMG S-19264T (=DSM 44701T), isolated from a smear-ripened cheese.</title>
        <authorList>
            <consortium name="US DOE Joint Genome Institute (JGI-PGF)"/>
            <person name="Walter F."/>
            <person name="Albersmeier A."/>
            <person name="Kalinowski J."/>
            <person name="Ruckert C."/>
        </authorList>
    </citation>
    <scope>NUCLEOTIDE SEQUENCE</scope>
    <source>
        <strain evidence="2">KCTC 32296</strain>
    </source>
</reference>
<name>A0A918UNJ2_9CAUL</name>
<feature type="signal peptide" evidence="1">
    <location>
        <begin position="1"/>
        <end position="23"/>
    </location>
</feature>
<keyword evidence="3" id="KW-1185">Reference proteome</keyword>